<keyword evidence="4" id="KW-0186">Copper</keyword>
<accession>A0A7R8UQ57</accession>
<reference evidence="5 6" key="1">
    <citation type="submission" date="2020-11" db="EMBL/GenBank/DDBJ databases">
        <authorList>
            <person name="Wallbank WR R."/>
            <person name="Pardo Diaz C."/>
            <person name="Kozak K."/>
            <person name="Martin S."/>
            <person name="Jiggins C."/>
            <person name="Moest M."/>
            <person name="Warren A I."/>
            <person name="Generalovic N T."/>
            <person name="Byers J.R.P. K."/>
            <person name="Montejo-Kovacevich G."/>
            <person name="Yen C E."/>
        </authorList>
    </citation>
    <scope>NUCLEOTIDE SEQUENCE [LARGE SCALE GENOMIC DNA]</scope>
</reference>
<keyword evidence="2 4" id="KW-1133">Transmembrane helix</keyword>
<dbReference type="AlphaFoldDB" id="A0A7R8UQ57"/>
<name>A0A7R8UQ57_HERIL</name>
<dbReference type="OrthoDB" id="161814at2759"/>
<dbReference type="InterPro" id="IPR007274">
    <property type="entry name" value="Cop_transporter"/>
</dbReference>
<evidence type="ECO:0000256" key="4">
    <source>
        <dbReference type="RuleBase" id="RU367022"/>
    </source>
</evidence>
<evidence type="ECO:0000256" key="1">
    <source>
        <dbReference type="ARBA" id="ARBA00022692"/>
    </source>
</evidence>
<dbReference type="GO" id="GO:0005375">
    <property type="term" value="F:copper ion transmembrane transporter activity"/>
    <property type="evidence" value="ECO:0007669"/>
    <property type="project" value="UniProtKB-UniRule"/>
</dbReference>
<feature type="transmembrane region" description="Helical" evidence="4">
    <location>
        <begin position="125"/>
        <end position="144"/>
    </location>
</feature>
<comment type="subcellular location">
    <subcellularLocation>
        <location evidence="4">Membrane</location>
        <topology evidence="4">Multi-pass membrane protein</topology>
    </subcellularLocation>
</comment>
<dbReference type="InParanoid" id="A0A7R8UQ57"/>
<keyword evidence="3 4" id="KW-0472">Membrane</keyword>
<dbReference type="Proteomes" id="UP000594454">
    <property type="component" value="Chromosome 3"/>
</dbReference>
<sequence length="156" mass="17980">MDSPCRMNMYFHARACEKILWDSWQAYTVPKFVGSCIAIAIITFAYEGLKFVRDWLHMKNMEAEKSVLLSKENHSGSTECCAAPRQRTVLQQMFNWPHVIQTLLHMIQVTISYALMMIIMLCNYWLWLAIILGAGAGYFCFGWIKKNKAGGSECCY</sequence>
<keyword evidence="4" id="KW-0406">Ion transport</keyword>
<keyword evidence="4" id="KW-0187">Copper transport</keyword>
<evidence type="ECO:0000313" key="6">
    <source>
        <dbReference type="Proteomes" id="UP000594454"/>
    </source>
</evidence>
<dbReference type="OMA" id="YWLCLAV"/>
<dbReference type="PANTHER" id="PTHR12483:SF115">
    <property type="entry name" value="COPPER TRANSPORT PROTEIN"/>
    <property type="match status" value="1"/>
</dbReference>
<evidence type="ECO:0000256" key="2">
    <source>
        <dbReference type="ARBA" id="ARBA00022989"/>
    </source>
</evidence>
<protein>
    <recommendedName>
        <fullName evidence="4">Copper transport protein</fullName>
    </recommendedName>
</protein>
<keyword evidence="6" id="KW-1185">Reference proteome</keyword>
<proteinExistence type="inferred from homology"/>
<keyword evidence="1 4" id="KW-0812">Transmembrane</keyword>
<dbReference type="PANTHER" id="PTHR12483">
    <property type="entry name" value="SOLUTE CARRIER FAMILY 31 COPPER TRANSPORTERS"/>
    <property type="match status" value="1"/>
</dbReference>
<dbReference type="EMBL" id="LR899011">
    <property type="protein sequence ID" value="CAD7084966.1"/>
    <property type="molecule type" value="Genomic_DNA"/>
</dbReference>
<evidence type="ECO:0000256" key="3">
    <source>
        <dbReference type="ARBA" id="ARBA00023136"/>
    </source>
</evidence>
<keyword evidence="4" id="KW-0813">Transport</keyword>
<dbReference type="Pfam" id="PF04145">
    <property type="entry name" value="Ctr"/>
    <property type="match status" value="1"/>
</dbReference>
<feature type="transmembrane region" description="Helical" evidence="4">
    <location>
        <begin position="99"/>
        <end position="119"/>
    </location>
</feature>
<gene>
    <name evidence="5" type="ORF">HERILL_LOCUS7836</name>
</gene>
<comment type="similarity">
    <text evidence="4">Belongs to the copper transporter (Ctr) (TC 1.A.56) family. SLC31A subfamily.</text>
</comment>
<organism evidence="5 6">
    <name type="scientific">Hermetia illucens</name>
    <name type="common">Black soldier fly</name>
    <dbReference type="NCBI Taxonomy" id="343691"/>
    <lineage>
        <taxon>Eukaryota</taxon>
        <taxon>Metazoa</taxon>
        <taxon>Ecdysozoa</taxon>
        <taxon>Arthropoda</taxon>
        <taxon>Hexapoda</taxon>
        <taxon>Insecta</taxon>
        <taxon>Pterygota</taxon>
        <taxon>Neoptera</taxon>
        <taxon>Endopterygota</taxon>
        <taxon>Diptera</taxon>
        <taxon>Brachycera</taxon>
        <taxon>Stratiomyomorpha</taxon>
        <taxon>Stratiomyidae</taxon>
        <taxon>Hermetiinae</taxon>
        <taxon>Hermetia</taxon>
    </lineage>
</organism>
<feature type="transmembrane region" description="Helical" evidence="4">
    <location>
        <begin position="32"/>
        <end position="49"/>
    </location>
</feature>
<evidence type="ECO:0000313" key="5">
    <source>
        <dbReference type="EMBL" id="CAD7084966.1"/>
    </source>
</evidence>
<dbReference type="GO" id="GO:0016020">
    <property type="term" value="C:membrane"/>
    <property type="evidence" value="ECO:0007669"/>
    <property type="project" value="UniProtKB-SubCell"/>
</dbReference>